<name>A0A431VKE5_9PROT</name>
<dbReference type="InterPro" id="IPR010323">
    <property type="entry name" value="DUF924"/>
</dbReference>
<dbReference type="Gene3D" id="1.25.40.10">
    <property type="entry name" value="Tetratricopeptide repeat domain"/>
    <property type="match status" value="1"/>
</dbReference>
<dbReference type="Pfam" id="PF06041">
    <property type="entry name" value="DUF924"/>
    <property type="match status" value="1"/>
</dbReference>
<proteinExistence type="predicted"/>
<dbReference type="RefSeq" id="WP_126612679.1">
    <property type="nucleotide sequence ID" value="NZ_JBHUCY010000004.1"/>
</dbReference>
<dbReference type="Proteomes" id="UP000277007">
    <property type="component" value="Unassembled WGS sequence"/>
</dbReference>
<dbReference type="OrthoDB" id="7593450at2"/>
<dbReference type="Gene3D" id="1.20.58.320">
    <property type="entry name" value="TPR-like"/>
    <property type="match status" value="1"/>
</dbReference>
<dbReference type="AlphaFoldDB" id="A0A431VKE5"/>
<evidence type="ECO:0000313" key="2">
    <source>
        <dbReference type="Proteomes" id="UP000277007"/>
    </source>
</evidence>
<organism evidence="1 2">
    <name type="scientific">Azospirillum griseum</name>
    <dbReference type="NCBI Taxonomy" id="2496639"/>
    <lineage>
        <taxon>Bacteria</taxon>
        <taxon>Pseudomonadati</taxon>
        <taxon>Pseudomonadota</taxon>
        <taxon>Alphaproteobacteria</taxon>
        <taxon>Rhodospirillales</taxon>
        <taxon>Azospirillaceae</taxon>
        <taxon>Azospirillum</taxon>
    </lineage>
</organism>
<dbReference type="SUPFAM" id="SSF48452">
    <property type="entry name" value="TPR-like"/>
    <property type="match status" value="1"/>
</dbReference>
<dbReference type="EMBL" id="RXMA01000003">
    <property type="protein sequence ID" value="RTR22904.1"/>
    <property type="molecule type" value="Genomic_DNA"/>
</dbReference>
<accession>A0A431VKE5</accession>
<protein>
    <submittedName>
        <fullName evidence="1">DUF924 domain-containing protein</fullName>
    </submittedName>
</protein>
<sequence length="184" mass="20454">MDDAKEIAAVLDFWFGESAKPFWFVKSAAFDQEVAARLGPLHEAAARGDCDAWMGSADGCLALCVLLDQVPRNIFRGTPRSFATDPPARAVARHAVDQGYDLATPLDRRAFFYLPFEHHEDMGSQDRSVALFTERVGDALTVEYAHRHRDVIARFGRFPHRNAILGRPSTAEETAFLQGPNSSF</sequence>
<dbReference type="InterPro" id="IPR011990">
    <property type="entry name" value="TPR-like_helical_dom_sf"/>
</dbReference>
<reference evidence="1 2" key="1">
    <citation type="submission" date="2018-12" db="EMBL/GenBank/DDBJ databases">
        <authorList>
            <person name="Yang Y."/>
        </authorList>
    </citation>
    <scope>NUCLEOTIDE SEQUENCE [LARGE SCALE GENOMIC DNA]</scope>
    <source>
        <strain evidence="1 2">L-25-5w-1</strain>
    </source>
</reference>
<gene>
    <name evidence="1" type="ORF">EJ903_04820</name>
</gene>
<comment type="caution">
    <text evidence="1">The sequence shown here is derived from an EMBL/GenBank/DDBJ whole genome shotgun (WGS) entry which is preliminary data.</text>
</comment>
<evidence type="ECO:0000313" key="1">
    <source>
        <dbReference type="EMBL" id="RTR22904.1"/>
    </source>
</evidence>
<keyword evidence="2" id="KW-1185">Reference proteome</keyword>